<dbReference type="Gene3D" id="3.90.1320.10">
    <property type="entry name" value="Outer-capsid protein sigma 3, large lobe"/>
    <property type="match status" value="1"/>
</dbReference>
<feature type="domain" description="Neprosin PEP catalytic" evidence="2">
    <location>
        <begin position="133"/>
        <end position="386"/>
    </location>
</feature>
<gene>
    <name evidence="3" type="ORF">MKW98_020457</name>
</gene>
<dbReference type="PANTHER" id="PTHR31589:SF110">
    <property type="entry name" value="PROTEIN, PUTATIVE (DUF239)-RELATED"/>
    <property type="match status" value="1"/>
</dbReference>
<accession>A0AAD4RVH9</accession>
<dbReference type="AlphaFoldDB" id="A0AAD4RVH9"/>
<dbReference type="PROSITE" id="PS52045">
    <property type="entry name" value="NEPROSIN_PEP_CD"/>
    <property type="match status" value="1"/>
</dbReference>
<dbReference type="InterPro" id="IPR004314">
    <property type="entry name" value="Neprosin"/>
</dbReference>
<proteinExistence type="predicted"/>
<dbReference type="Pfam" id="PF14365">
    <property type="entry name" value="Neprosin_AP"/>
    <property type="match status" value="1"/>
</dbReference>
<dbReference type="PANTHER" id="PTHR31589">
    <property type="entry name" value="PROTEIN, PUTATIVE (DUF239)-RELATED-RELATED"/>
    <property type="match status" value="1"/>
</dbReference>
<evidence type="ECO:0000256" key="1">
    <source>
        <dbReference type="SAM" id="SignalP"/>
    </source>
</evidence>
<dbReference type="InterPro" id="IPR025521">
    <property type="entry name" value="Neprosin_propep"/>
</dbReference>
<evidence type="ECO:0000313" key="4">
    <source>
        <dbReference type="Proteomes" id="UP001202328"/>
    </source>
</evidence>
<reference evidence="3" key="1">
    <citation type="submission" date="2022-04" db="EMBL/GenBank/DDBJ databases">
        <title>A functionally conserved STORR gene fusion in Papaver species that diverged 16.8 million years ago.</title>
        <authorList>
            <person name="Catania T."/>
        </authorList>
    </citation>
    <scope>NUCLEOTIDE SEQUENCE</scope>
    <source>
        <strain evidence="3">S-188037</strain>
    </source>
</reference>
<evidence type="ECO:0000259" key="2">
    <source>
        <dbReference type="PROSITE" id="PS52045"/>
    </source>
</evidence>
<evidence type="ECO:0000313" key="3">
    <source>
        <dbReference type="EMBL" id="KAI3835341.1"/>
    </source>
</evidence>
<protein>
    <recommendedName>
        <fullName evidence="2">Neprosin PEP catalytic domain-containing protein</fullName>
    </recommendedName>
</protein>
<dbReference type="InterPro" id="IPR053168">
    <property type="entry name" value="Glutamic_endopeptidase"/>
</dbReference>
<feature type="signal peptide" evidence="1">
    <location>
        <begin position="1"/>
        <end position="28"/>
    </location>
</feature>
<keyword evidence="4" id="KW-1185">Reference proteome</keyword>
<keyword evidence="1" id="KW-0732">Signal</keyword>
<dbReference type="EMBL" id="JAJJMB010017752">
    <property type="protein sequence ID" value="KAI3835341.1"/>
    <property type="molecule type" value="Genomic_DNA"/>
</dbReference>
<organism evidence="3 4">
    <name type="scientific">Papaver atlanticum</name>
    <dbReference type="NCBI Taxonomy" id="357466"/>
    <lineage>
        <taxon>Eukaryota</taxon>
        <taxon>Viridiplantae</taxon>
        <taxon>Streptophyta</taxon>
        <taxon>Embryophyta</taxon>
        <taxon>Tracheophyta</taxon>
        <taxon>Spermatophyta</taxon>
        <taxon>Magnoliopsida</taxon>
        <taxon>Ranunculales</taxon>
        <taxon>Papaveraceae</taxon>
        <taxon>Papaveroideae</taxon>
        <taxon>Papaver</taxon>
    </lineage>
</organism>
<feature type="chain" id="PRO_5042042133" description="Neprosin PEP catalytic domain-containing protein" evidence="1">
    <location>
        <begin position="29"/>
        <end position="386"/>
    </location>
</feature>
<sequence>MSFKSLFDLVVVQVLLNLILKDFHKAEGMSNKLPLNEEDTELDKKLKILNKPLTKFGETYDCVNIYRQPAFDHPLLKHHKIQMKPNVIQGEQIDDSISNMVSSVIWSKLEGCPSEIVPIRRTTKQDLVNAKNLSNRIKRRHYVSVQPFAEKVYYGGRDKISISNPSVNPDKFSTGQIWIQNDPVEELNSIEFGWDVYPELFGDNKTRVFGLWTADGFKETGYYNMLCAGFVQVHPEYSFGEYIRHGTYEGDQRVFYFSVHRYRESGNWWYINGVTNAKIGYWPKEIFTHLANNASVIGYRGAAGADLGEPTPPMGHGYFPNTNSTYTCCMVDMKVFSDRGTYLSFDTSKVHLDHDAEKSCYEFIFYGRHIYHGIMIFFGGPGGDYP</sequence>
<comment type="caution">
    <text evidence="3">The sequence shown here is derived from an EMBL/GenBank/DDBJ whole genome shotgun (WGS) entry which is preliminary data.</text>
</comment>
<dbReference type="Pfam" id="PF03080">
    <property type="entry name" value="Neprosin"/>
    <property type="match status" value="1"/>
</dbReference>
<name>A0AAD4RVH9_9MAGN</name>
<dbReference type="Proteomes" id="UP001202328">
    <property type="component" value="Unassembled WGS sequence"/>
</dbReference>